<dbReference type="GO" id="GO:0061608">
    <property type="term" value="F:nuclear import signal receptor activity"/>
    <property type="evidence" value="ECO:0007669"/>
    <property type="project" value="TreeGrafter"/>
</dbReference>
<comment type="similarity">
    <text evidence="1">Belongs to the OPI10 family.</text>
</comment>
<dbReference type="GO" id="GO:0005829">
    <property type="term" value="C:cytosol"/>
    <property type="evidence" value="ECO:0007669"/>
    <property type="project" value="TreeGrafter"/>
</dbReference>
<dbReference type="Pfam" id="PF05603">
    <property type="entry name" value="Hikeshi-like_N"/>
    <property type="match status" value="1"/>
</dbReference>
<proteinExistence type="inferred from homology"/>
<evidence type="ECO:0000313" key="4">
    <source>
        <dbReference type="EMBL" id="KAK2718311.1"/>
    </source>
</evidence>
<dbReference type="GO" id="GO:0006606">
    <property type="term" value="P:protein import into nucleus"/>
    <property type="evidence" value="ECO:0007669"/>
    <property type="project" value="TreeGrafter"/>
</dbReference>
<protein>
    <recommendedName>
        <fullName evidence="6">Hikeshi-like domain-containing protein</fullName>
    </recommendedName>
</protein>
<dbReference type="InterPro" id="IPR008493">
    <property type="entry name" value="Hikeshi-like_N"/>
</dbReference>
<dbReference type="PANTHER" id="PTHR12925">
    <property type="entry name" value="HIKESHI FAMILY MEMBER"/>
    <property type="match status" value="1"/>
</dbReference>
<evidence type="ECO:0000259" key="2">
    <source>
        <dbReference type="Pfam" id="PF05603"/>
    </source>
</evidence>
<dbReference type="InterPro" id="IPR031318">
    <property type="entry name" value="OPI10"/>
</dbReference>
<evidence type="ECO:0000313" key="5">
    <source>
        <dbReference type="Proteomes" id="UP001187531"/>
    </source>
</evidence>
<dbReference type="PANTHER" id="PTHR12925:SF0">
    <property type="entry name" value="PROTEIN HIKESHI"/>
    <property type="match status" value="1"/>
</dbReference>
<dbReference type="Proteomes" id="UP001187531">
    <property type="component" value="Unassembled WGS sequence"/>
</dbReference>
<evidence type="ECO:0000256" key="1">
    <source>
        <dbReference type="ARBA" id="ARBA00006623"/>
    </source>
</evidence>
<name>A0AA88I1H8_ARTSF</name>
<reference evidence="4" key="1">
    <citation type="submission" date="2023-07" db="EMBL/GenBank/DDBJ databases">
        <title>Chromosome-level genome assembly of Artemia franciscana.</title>
        <authorList>
            <person name="Jo E."/>
        </authorList>
    </citation>
    <scope>NUCLEOTIDE SEQUENCE</scope>
    <source>
        <tissue evidence="4">Whole body</tissue>
    </source>
</reference>
<dbReference type="EMBL" id="JAVRJZ010000009">
    <property type="protein sequence ID" value="KAK2718310.1"/>
    <property type="molecule type" value="Genomic_DNA"/>
</dbReference>
<dbReference type="GO" id="GO:0030544">
    <property type="term" value="F:Hsp70 protein binding"/>
    <property type="evidence" value="ECO:0007669"/>
    <property type="project" value="TreeGrafter"/>
</dbReference>
<dbReference type="AlphaFoldDB" id="A0AA88I1H8"/>
<evidence type="ECO:0000259" key="3">
    <source>
        <dbReference type="Pfam" id="PF21057"/>
    </source>
</evidence>
<dbReference type="GO" id="GO:0005634">
    <property type="term" value="C:nucleus"/>
    <property type="evidence" value="ECO:0007669"/>
    <property type="project" value="TreeGrafter"/>
</dbReference>
<dbReference type="EMBL" id="JAVRJZ010000009">
    <property type="protein sequence ID" value="KAK2718311.1"/>
    <property type="molecule type" value="Genomic_DNA"/>
</dbReference>
<feature type="domain" description="Hikeshi-like N-terminal" evidence="2">
    <location>
        <begin position="8"/>
        <end position="132"/>
    </location>
</feature>
<comment type="caution">
    <text evidence="4">The sequence shown here is derived from an EMBL/GenBank/DDBJ whole genome shotgun (WGS) entry which is preliminary data.</text>
</comment>
<accession>A0AA88I1H8</accession>
<organism evidence="4 5">
    <name type="scientific">Artemia franciscana</name>
    <name type="common">Brine shrimp</name>
    <name type="synonym">Artemia sanfranciscana</name>
    <dbReference type="NCBI Taxonomy" id="6661"/>
    <lineage>
        <taxon>Eukaryota</taxon>
        <taxon>Metazoa</taxon>
        <taxon>Ecdysozoa</taxon>
        <taxon>Arthropoda</taxon>
        <taxon>Crustacea</taxon>
        <taxon>Branchiopoda</taxon>
        <taxon>Anostraca</taxon>
        <taxon>Artemiidae</taxon>
        <taxon>Artemia</taxon>
    </lineage>
</organism>
<dbReference type="Pfam" id="PF21057">
    <property type="entry name" value="Hikeshi-like_C"/>
    <property type="match status" value="1"/>
</dbReference>
<dbReference type="InterPro" id="IPR048364">
    <property type="entry name" value="Hikeshi-like_C"/>
</dbReference>
<gene>
    <name evidence="4" type="ORF">QYM36_005574</name>
</gene>
<evidence type="ECO:0008006" key="6">
    <source>
        <dbReference type="Google" id="ProtNLM"/>
    </source>
</evidence>
<feature type="domain" description="Hikeshi-like C-terminal" evidence="3">
    <location>
        <begin position="138"/>
        <end position="195"/>
    </location>
</feature>
<sequence>MASMFGVIAAGRLVETDFSQISEARFLKNIADVETVNHLVIFMTGSVPFPDGYGGLVYFSWPEPNAAPIWQYLGHISNQKPSAIFKLSKIKQGQQTNVLAFGQQAFSHTAQIGISIEPLTSIQFQTPTSEAEPSSVLSFLEFGQKMVDSLFNYVASFCVNVPGRSQQEMYVPMSALKNWYVNFERRLQQNPHFWKS</sequence>
<keyword evidence="5" id="KW-1185">Reference proteome</keyword>